<gene>
    <name evidence="6" type="primary">resA_7</name>
    <name evidence="6" type="ORF">DYBT9623_03125</name>
</gene>
<dbReference type="InterPro" id="IPR013766">
    <property type="entry name" value="Thioredoxin_domain"/>
</dbReference>
<evidence type="ECO:0000256" key="2">
    <source>
        <dbReference type="ARBA" id="ARBA00022748"/>
    </source>
</evidence>
<keyword evidence="3" id="KW-1015">Disulfide bond</keyword>
<evidence type="ECO:0000259" key="5">
    <source>
        <dbReference type="PROSITE" id="PS51352"/>
    </source>
</evidence>
<dbReference type="PANTHER" id="PTHR42852">
    <property type="entry name" value="THIOL:DISULFIDE INTERCHANGE PROTEIN DSBE"/>
    <property type="match status" value="1"/>
</dbReference>
<dbReference type="RefSeq" id="WP_215234451.1">
    <property type="nucleotide sequence ID" value="NZ_CAJRAU010000004.1"/>
</dbReference>
<dbReference type="Gene3D" id="3.40.30.10">
    <property type="entry name" value="Glutaredoxin"/>
    <property type="match status" value="1"/>
</dbReference>
<dbReference type="Proteomes" id="UP000679725">
    <property type="component" value="Unassembled WGS sequence"/>
</dbReference>
<feature type="domain" description="Thioredoxin" evidence="5">
    <location>
        <begin position="324"/>
        <end position="462"/>
    </location>
</feature>
<evidence type="ECO:0000313" key="7">
    <source>
        <dbReference type="Proteomes" id="UP000679725"/>
    </source>
</evidence>
<keyword evidence="4" id="KW-0676">Redox-active center</keyword>
<evidence type="ECO:0000256" key="3">
    <source>
        <dbReference type="ARBA" id="ARBA00023157"/>
    </source>
</evidence>
<reference evidence="6 7" key="1">
    <citation type="submission" date="2021-04" db="EMBL/GenBank/DDBJ databases">
        <authorList>
            <person name="Rodrigo-Torres L."/>
            <person name="Arahal R. D."/>
            <person name="Lucena T."/>
        </authorList>
    </citation>
    <scope>NUCLEOTIDE SEQUENCE [LARGE SCALE GENOMIC DNA]</scope>
    <source>
        <strain evidence="6 7">CECT 9623</strain>
    </source>
</reference>
<dbReference type="PANTHER" id="PTHR42852:SF6">
    <property type="entry name" value="THIOL:DISULFIDE INTERCHANGE PROTEIN DSBE"/>
    <property type="match status" value="1"/>
</dbReference>
<proteinExistence type="predicted"/>
<comment type="subcellular location">
    <subcellularLocation>
        <location evidence="1">Cell envelope</location>
    </subcellularLocation>
</comment>
<dbReference type="Pfam" id="PF14289">
    <property type="entry name" value="DUF4369"/>
    <property type="match status" value="1"/>
</dbReference>
<dbReference type="PROSITE" id="PS51352">
    <property type="entry name" value="THIOREDOXIN_2"/>
    <property type="match status" value="1"/>
</dbReference>
<dbReference type="InterPro" id="IPR036249">
    <property type="entry name" value="Thioredoxin-like_sf"/>
</dbReference>
<dbReference type="InterPro" id="IPR000866">
    <property type="entry name" value="AhpC/TSA"/>
</dbReference>
<dbReference type="SUPFAM" id="SSF52833">
    <property type="entry name" value="Thioredoxin-like"/>
    <property type="match status" value="1"/>
</dbReference>
<dbReference type="CDD" id="cd02966">
    <property type="entry name" value="TlpA_like_family"/>
    <property type="match status" value="1"/>
</dbReference>
<keyword evidence="2" id="KW-0201">Cytochrome c-type biogenesis</keyword>
<dbReference type="Pfam" id="PF17127">
    <property type="entry name" value="DUF5106"/>
    <property type="match status" value="1"/>
</dbReference>
<organism evidence="6 7">
    <name type="scientific">Dyadobacter linearis</name>
    <dbReference type="NCBI Taxonomy" id="2823330"/>
    <lineage>
        <taxon>Bacteria</taxon>
        <taxon>Pseudomonadati</taxon>
        <taxon>Bacteroidota</taxon>
        <taxon>Cytophagia</taxon>
        <taxon>Cytophagales</taxon>
        <taxon>Spirosomataceae</taxon>
        <taxon>Dyadobacter</taxon>
    </lineage>
</organism>
<protein>
    <submittedName>
        <fullName evidence="6">Thiol-disulfide oxidoreductase ResA</fullName>
    </submittedName>
</protein>
<evidence type="ECO:0000256" key="4">
    <source>
        <dbReference type="ARBA" id="ARBA00023284"/>
    </source>
</evidence>
<dbReference type="EMBL" id="CAJRAU010000004">
    <property type="protein sequence ID" value="CAG5070579.1"/>
    <property type="molecule type" value="Genomic_DNA"/>
</dbReference>
<keyword evidence="7" id="KW-1185">Reference proteome</keyword>
<evidence type="ECO:0000313" key="6">
    <source>
        <dbReference type="EMBL" id="CAG5070579.1"/>
    </source>
</evidence>
<dbReference type="Pfam" id="PF00578">
    <property type="entry name" value="AhpC-TSA"/>
    <property type="match status" value="1"/>
</dbReference>
<name>A0ABM8USN5_9BACT</name>
<dbReference type="InterPro" id="IPR025380">
    <property type="entry name" value="DUF4369"/>
</dbReference>
<dbReference type="InterPro" id="IPR050553">
    <property type="entry name" value="Thioredoxin_ResA/DsbE_sf"/>
</dbReference>
<evidence type="ECO:0000256" key="1">
    <source>
        <dbReference type="ARBA" id="ARBA00004196"/>
    </source>
</evidence>
<dbReference type="InterPro" id="IPR033395">
    <property type="entry name" value="DUF5106"/>
</dbReference>
<sequence>MSPSFRTSFLSLFLVSILSLNAFGQGYRLEATIKGVKDSSFIIGHYNRAPNQFVPKDTAKADANGKIVFEGPQNLPGGLYVILFPGNKRLIEVIYSGKETSFAIETDTVDMIGNMKITGSKENELFYNYQKELKKGAKEIEALGKTGTPESKVKIREIQESFTAYRQKVLTDNPEAFTSQLLKMSIDPDVPTAPKLANGKPDSIWVFNYYKSHYWDAFDFADARIVNTPFLEPRLDRYFKNLVVQTPDSLIRDADLMIKKASANKDAKAWVVFYIANQYENPKTVGTEAVWVHLAEKYYLSGDMGISEDSKKRIAEKVNTLKVLLVGKTFPALSLTDPSGKKVSVQAIQANYTVLFFYAPTCGHCKEASPKLKDFYDKNKANGIKVVAVSTEHDLAEWKSFIKTYHLEELTNGFDALKTIDFNRKFDVVTTPMIYILDKNKKIIARKMPVEQLEDFMNYYQNKMARKL</sequence>
<comment type="caution">
    <text evidence="6">The sequence shown here is derived from an EMBL/GenBank/DDBJ whole genome shotgun (WGS) entry which is preliminary data.</text>
</comment>
<accession>A0ABM8USN5</accession>